<dbReference type="Proteomes" id="UP000003288">
    <property type="component" value="Unassembled WGS sequence"/>
</dbReference>
<gene>
    <name evidence="1" type="ORF">CMTB2_06641</name>
</gene>
<accession>A0AAI9AI24</accession>
<protein>
    <submittedName>
        <fullName evidence="1">Uncharacterized protein</fullName>
    </submittedName>
</protein>
<proteinExistence type="predicted"/>
<dbReference type="AlphaFoldDB" id="A0AAI9AI24"/>
<evidence type="ECO:0000313" key="1">
    <source>
        <dbReference type="EMBL" id="EDM23910.1"/>
    </source>
</evidence>
<sequence length="172" mass="20485">MKKEIKTNKFKKIFNNINLFKKYNYNINEVVGVKDNEKYILYVDKKLIRIYRGPLKSAPLICSSLLLEDAIFYNFEIEKNVINKVDISSFIETKVYEEAGIDETEEYEIKYKIVDKLKDDKYVIIETVIVPISKINQKFEYILKETGYIDYISFPAFSYKALYEEQNFKKSK</sequence>
<comment type="caution">
    <text evidence="1">The sequence shown here is derived from an EMBL/GenBank/DDBJ whole genome shotgun (WGS) entry which is preliminary data.</text>
</comment>
<dbReference type="EMBL" id="ABCJ01000002">
    <property type="protein sequence ID" value="EDM23910.1"/>
    <property type="molecule type" value="Genomic_DNA"/>
</dbReference>
<organism evidence="1 2">
    <name type="scientific">Caminibacter mediatlanticus TB-2</name>
    <dbReference type="NCBI Taxonomy" id="391592"/>
    <lineage>
        <taxon>Bacteria</taxon>
        <taxon>Pseudomonadati</taxon>
        <taxon>Campylobacterota</taxon>
        <taxon>Epsilonproteobacteria</taxon>
        <taxon>Nautiliales</taxon>
        <taxon>Nautiliaceae</taxon>
        <taxon>Caminibacter</taxon>
    </lineage>
</organism>
<name>A0AAI9AI24_9BACT</name>
<evidence type="ECO:0000313" key="2">
    <source>
        <dbReference type="Proteomes" id="UP000003288"/>
    </source>
</evidence>
<reference evidence="1 2" key="1">
    <citation type="journal article" date="2011" name="Stand. Genomic Sci.">
        <title>Draft genome sequence of Caminibacter mediatlanticus strain TB-2, an epsilonproteobacterium isolated from a deep-sea hydrothermal vent.</title>
        <authorList>
            <person name="Giovannelli D."/>
            <person name="Ferriera S."/>
            <person name="Johnson J."/>
            <person name="Kravitz S."/>
            <person name="Perez-Rodriguez I."/>
            <person name="Ricci J."/>
            <person name="O'Brien C."/>
            <person name="Voordeckers J.W."/>
            <person name="Bini E."/>
            <person name="Vetriani C."/>
        </authorList>
    </citation>
    <scope>NUCLEOTIDE SEQUENCE [LARGE SCALE GENOMIC DNA]</scope>
    <source>
        <strain evidence="1 2">TB-2</strain>
    </source>
</reference>
<dbReference type="RefSeq" id="WP_007473865.1">
    <property type="nucleotide sequence ID" value="NZ_ABCJ01000002.1"/>
</dbReference>